<sequence length="66" mass="7620">MVNVPIIFDWLKSACKEQEKKSEDQIPIRFLPKNTYLRTDFIAISCAYCINLQFFPLPAMILQGAP</sequence>
<dbReference type="STRING" id="626522.GCWU000325_02211"/>
<dbReference type="EMBL" id="ACIJ02000023">
    <property type="protein sequence ID" value="EEX70967.1"/>
    <property type="molecule type" value="Genomic_DNA"/>
</dbReference>
<accession>C9LJ01</accession>
<name>C9LJ01_9BACT</name>
<organism evidence="1 2">
    <name type="scientific">Alloprevotella tannerae ATCC 51259</name>
    <dbReference type="NCBI Taxonomy" id="626522"/>
    <lineage>
        <taxon>Bacteria</taxon>
        <taxon>Pseudomonadati</taxon>
        <taxon>Bacteroidota</taxon>
        <taxon>Bacteroidia</taxon>
        <taxon>Bacteroidales</taxon>
        <taxon>Prevotellaceae</taxon>
        <taxon>Alloprevotella</taxon>
    </lineage>
</organism>
<dbReference type="HOGENOM" id="CLU_2827651_0_0_10"/>
<dbReference type="Proteomes" id="UP000003460">
    <property type="component" value="Unassembled WGS sequence"/>
</dbReference>
<reference evidence="1" key="1">
    <citation type="submission" date="2009-09" db="EMBL/GenBank/DDBJ databases">
        <authorList>
            <person name="Weinstock G."/>
            <person name="Sodergren E."/>
            <person name="Clifton S."/>
            <person name="Fulton L."/>
            <person name="Fulton B."/>
            <person name="Courtney L."/>
            <person name="Fronick C."/>
            <person name="Harrison M."/>
            <person name="Strong C."/>
            <person name="Farmer C."/>
            <person name="Delahaunty K."/>
            <person name="Markovic C."/>
            <person name="Hall O."/>
            <person name="Minx P."/>
            <person name="Tomlinson C."/>
            <person name="Mitreva M."/>
            <person name="Nelson J."/>
            <person name="Hou S."/>
            <person name="Wollam A."/>
            <person name="Pepin K.H."/>
            <person name="Johnson M."/>
            <person name="Bhonagiri V."/>
            <person name="Nash W.E."/>
            <person name="Warren W."/>
            <person name="Chinwalla A."/>
            <person name="Mardis E.R."/>
            <person name="Wilson R.K."/>
        </authorList>
    </citation>
    <scope>NUCLEOTIDE SEQUENCE [LARGE SCALE GENOMIC DNA]</scope>
    <source>
        <strain evidence="1">ATCC 51259</strain>
    </source>
</reference>
<dbReference type="AlphaFoldDB" id="C9LJ01"/>
<comment type="caution">
    <text evidence="1">The sequence shown here is derived from an EMBL/GenBank/DDBJ whole genome shotgun (WGS) entry which is preliminary data.</text>
</comment>
<evidence type="ECO:0000313" key="2">
    <source>
        <dbReference type="Proteomes" id="UP000003460"/>
    </source>
</evidence>
<protein>
    <submittedName>
        <fullName evidence="1">Uncharacterized protein</fullName>
    </submittedName>
</protein>
<evidence type="ECO:0000313" key="1">
    <source>
        <dbReference type="EMBL" id="EEX70967.1"/>
    </source>
</evidence>
<proteinExistence type="predicted"/>
<gene>
    <name evidence="1" type="ORF">GCWU000325_02211</name>
</gene>
<keyword evidence="2" id="KW-1185">Reference proteome</keyword>